<keyword evidence="3" id="KW-1185">Reference proteome</keyword>
<sequence>MSTWPRWACIVTSPFLDEIESDDNRAQRYVQHGGLHLIYRVIRVNHGHRIHHSASALATASATPVALLVRFLSICRTESFTASSALRNLILRVLNPPRSGLYLESSLLEGRRTSITSMGRGSGLLRNDITKLLLLTLVVAGAVHKTADAATPKVSSPPPPPPDSNSTSTSDASAFTKYKEASINQVGKYDIVWTDLNPESGKSKGVCYVTGYYDDTILTTPTSVQLCFSDLRSTIVSGYVSGFGIYFSDTFYSNTDDQSCVVNCLEQAPGGSSAAIPSVPLSILPWALSILIVLALNYH</sequence>
<protein>
    <submittedName>
        <fullName evidence="2">Uncharacterized protein</fullName>
    </submittedName>
</protein>
<name>A0ABD3GR44_9MARC</name>
<evidence type="ECO:0000313" key="3">
    <source>
        <dbReference type="Proteomes" id="UP001633002"/>
    </source>
</evidence>
<dbReference type="Proteomes" id="UP001633002">
    <property type="component" value="Unassembled WGS sequence"/>
</dbReference>
<reference evidence="2 3" key="1">
    <citation type="submission" date="2024-09" db="EMBL/GenBank/DDBJ databases">
        <title>Chromosome-scale assembly of Riccia sorocarpa.</title>
        <authorList>
            <person name="Paukszto L."/>
        </authorList>
    </citation>
    <scope>NUCLEOTIDE SEQUENCE [LARGE SCALE GENOMIC DNA]</scope>
    <source>
        <strain evidence="2">LP-2024</strain>
        <tissue evidence="2">Aerial parts of the thallus</tissue>
    </source>
</reference>
<proteinExistence type="predicted"/>
<organism evidence="2 3">
    <name type="scientific">Riccia sorocarpa</name>
    <dbReference type="NCBI Taxonomy" id="122646"/>
    <lineage>
        <taxon>Eukaryota</taxon>
        <taxon>Viridiplantae</taxon>
        <taxon>Streptophyta</taxon>
        <taxon>Embryophyta</taxon>
        <taxon>Marchantiophyta</taxon>
        <taxon>Marchantiopsida</taxon>
        <taxon>Marchantiidae</taxon>
        <taxon>Marchantiales</taxon>
        <taxon>Ricciaceae</taxon>
        <taxon>Riccia</taxon>
    </lineage>
</organism>
<dbReference type="AlphaFoldDB" id="A0ABD3GR44"/>
<accession>A0ABD3GR44</accession>
<gene>
    <name evidence="2" type="ORF">R1sor_023185</name>
</gene>
<feature type="region of interest" description="Disordered" evidence="1">
    <location>
        <begin position="149"/>
        <end position="171"/>
    </location>
</feature>
<dbReference type="EMBL" id="JBJQOH010000007">
    <property type="protein sequence ID" value="KAL3680229.1"/>
    <property type="molecule type" value="Genomic_DNA"/>
</dbReference>
<comment type="caution">
    <text evidence="2">The sequence shown here is derived from an EMBL/GenBank/DDBJ whole genome shotgun (WGS) entry which is preliminary data.</text>
</comment>
<evidence type="ECO:0000256" key="1">
    <source>
        <dbReference type="SAM" id="MobiDB-lite"/>
    </source>
</evidence>
<evidence type="ECO:0000313" key="2">
    <source>
        <dbReference type="EMBL" id="KAL3680229.1"/>
    </source>
</evidence>